<evidence type="ECO:0000313" key="4">
    <source>
        <dbReference type="EMBL" id="QAT84745.1"/>
    </source>
</evidence>
<dbReference type="Gene3D" id="3.90.226.10">
    <property type="entry name" value="2-enoyl-CoA Hydratase, Chain A, domain 1"/>
    <property type="match status" value="1"/>
</dbReference>
<dbReference type="Proteomes" id="UP000288758">
    <property type="component" value="Chromosome"/>
</dbReference>
<dbReference type="InterPro" id="IPR029045">
    <property type="entry name" value="ClpP/crotonase-like_dom_sf"/>
</dbReference>
<dbReference type="SMR" id="D7RK19"/>
<dbReference type="EMBL" id="CP034669">
    <property type="protein sequence ID" value="QAT84745.1"/>
    <property type="molecule type" value="Genomic_DNA"/>
</dbReference>
<dbReference type="GO" id="GO:0003857">
    <property type="term" value="F:(3S)-3-hydroxyacyl-CoA dehydrogenase (NAD+) activity"/>
    <property type="evidence" value="ECO:0007669"/>
    <property type="project" value="UniProtKB-EC"/>
</dbReference>
<dbReference type="InterPro" id="IPR008927">
    <property type="entry name" value="6-PGluconate_DH-like_C_sf"/>
</dbReference>
<evidence type="ECO:0000313" key="3">
    <source>
        <dbReference type="EMBL" id="ADI59537.1"/>
    </source>
</evidence>
<dbReference type="PANTHER" id="PTHR48075:SF7">
    <property type="entry name" value="3-HYDROXYACYL-COA DEHYDROGENASE-RELATED"/>
    <property type="match status" value="1"/>
</dbReference>
<feature type="domain" description="3-hydroxyacyl-CoA dehydrogenase NAD binding" evidence="2">
    <location>
        <begin position="8"/>
        <end position="184"/>
    </location>
</feature>
<dbReference type="EMBL" id="HM071004">
    <property type="protein sequence ID" value="ADI59537.1"/>
    <property type="molecule type" value="Genomic_DNA"/>
</dbReference>
<gene>
    <name evidence="3" type="primary">corN</name>
    <name evidence="4" type="ORF">EJ065_3179</name>
</gene>
<dbReference type="SUPFAM" id="SSF52096">
    <property type="entry name" value="ClpP/crotonase"/>
    <property type="match status" value="1"/>
</dbReference>
<dbReference type="GO" id="GO:0070403">
    <property type="term" value="F:NAD+ binding"/>
    <property type="evidence" value="ECO:0007669"/>
    <property type="project" value="InterPro"/>
</dbReference>
<dbReference type="RefSeq" id="WP_128796634.1">
    <property type="nucleotide sequence ID" value="NZ_CP034669.1"/>
</dbReference>
<dbReference type="InterPro" id="IPR036291">
    <property type="entry name" value="NAD(P)-bd_dom_sf"/>
</dbReference>
<comment type="catalytic activity">
    <reaction evidence="1">
        <text>a (3S)-3-hydroxyacyl-CoA + NAD(+) = a 3-oxoacyl-CoA + NADH + H(+)</text>
        <dbReference type="Rhea" id="RHEA:22432"/>
        <dbReference type="ChEBI" id="CHEBI:15378"/>
        <dbReference type="ChEBI" id="CHEBI:57318"/>
        <dbReference type="ChEBI" id="CHEBI:57540"/>
        <dbReference type="ChEBI" id="CHEBI:57945"/>
        <dbReference type="ChEBI" id="CHEBI:90726"/>
        <dbReference type="EC" id="1.1.1.35"/>
    </reaction>
</comment>
<proteinExistence type="predicted"/>
<dbReference type="SUPFAM" id="SSF51735">
    <property type="entry name" value="NAD(P)-binding Rossmann-fold domains"/>
    <property type="match status" value="1"/>
</dbReference>
<name>D7RK19_CORCK</name>
<dbReference type="InterPro" id="IPR006176">
    <property type="entry name" value="3-OHacyl-CoA_DH_NAD-bd"/>
</dbReference>
<dbReference type="AlphaFoldDB" id="D7RK19"/>
<reference evidence="4 5" key="2">
    <citation type="submission" date="2018-12" db="EMBL/GenBank/DDBJ databases">
        <title>Complete Genome Sequence of the Corallopyronin A producing Myxobacterium Corallococcus coralloides B035.</title>
        <authorList>
            <person name="Bouhired S.M."/>
            <person name="Rupp O."/>
            <person name="Blom J."/>
            <person name="Schaeberle T.F."/>
            <person name="Kehraus S."/>
            <person name="Schiefer A."/>
            <person name="Pfarr K."/>
            <person name="Goesmann A."/>
            <person name="Hoerauf A."/>
            <person name="Koenig G.M."/>
        </authorList>
    </citation>
    <scope>NUCLEOTIDE SEQUENCE [LARGE SCALE GENOMIC DNA]</scope>
    <source>
        <strain evidence="4 5">B035</strain>
    </source>
</reference>
<accession>D7RK19</accession>
<dbReference type="Gene3D" id="3.40.50.720">
    <property type="entry name" value="NAD(P)-binding Rossmann-like Domain"/>
    <property type="match status" value="1"/>
</dbReference>
<dbReference type="GO" id="GO:0006631">
    <property type="term" value="P:fatty acid metabolic process"/>
    <property type="evidence" value="ECO:0007669"/>
    <property type="project" value="InterPro"/>
</dbReference>
<protein>
    <submittedName>
        <fullName evidence="4">3-hydroxyacyl-CoA dehydrogenase</fullName>
    </submittedName>
    <submittedName>
        <fullName evidence="3">CorN</fullName>
    </submittedName>
</protein>
<dbReference type="Gene3D" id="1.10.1040.50">
    <property type="match status" value="1"/>
</dbReference>
<evidence type="ECO:0000259" key="2">
    <source>
        <dbReference type="Pfam" id="PF02737"/>
    </source>
</evidence>
<sequence>MVSRIQRVAVLGTGAPALGLAAHLANVGVPVLLLDAERTSTAKEALIRAIEARPSPFFHRSLARLVTPGTLPGDAEALRGCGLVVDATRGTRAGTWELLARLEPLLAPDALLAVDTSWLPLRDLVAGRAPDLHRRLLGMHFVSPLRRTRLVELVPGPGTEAGRLEEATAFARDVLGLTVVVARESPHLIAERVAAHAFVTCLQRMEAHGLAPGDVEGLTALLFSRERGVFQALEDWGAGAFMDAVDRCHAELPEERNGFQLPSPWRAGLPSPEARREADATLTRTLRPLLAEDDAAARLRKLVADEGRAGRFAWDVVSRILSHAARCVGPVARAPQDVDAALTRGFQWDLGPFGMWAALGVTEAAGRMRREGLPVPEAVERRLREDAAPGATPRAPVHRSERVPVLTSPGAEAWDLGDGVLGVGFKTKHNSIDADVVATLGRAVERAEADFRALVLANPGPDFSVGANLMLVTMWASRKRWEDIRALVAAFQAATQRLKYARVPVVAVPCGRTLGGGLELCLGATAVQAAAETQAGLVETEIGLVPGGGGTLNLLWRALQGIPEGVQVDALPYVAKVFQDIARARVSTSAVEAQHLGYFRLTDGVSVRPEHRLEEARARALGLAGAGYRPPVPRAFRLPGAPGIRALEDGLAEGRARGELTAHDALLGARLAAILCGGQGGAGHEVTEEEVLALEQEAFVSLCGEPRSLERMQSLLMHRRVLRN</sequence>
<dbReference type="SUPFAM" id="SSF48179">
    <property type="entry name" value="6-phosphogluconate dehydrogenase C-terminal domain-like"/>
    <property type="match status" value="1"/>
</dbReference>
<evidence type="ECO:0000256" key="1">
    <source>
        <dbReference type="ARBA" id="ARBA00049556"/>
    </source>
</evidence>
<dbReference type="InterPro" id="IPR001753">
    <property type="entry name" value="Enoyl-CoA_hydra/iso"/>
</dbReference>
<organism evidence="3">
    <name type="scientific">Corallococcus coralloides</name>
    <name type="common">Myxococcus coralloides</name>
    <dbReference type="NCBI Taxonomy" id="184914"/>
    <lineage>
        <taxon>Bacteria</taxon>
        <taxon>Pseudomonadati</taxon>
        <taxon>Myxococcota</taxon>
        <taxon>Myxococcia</taxon>
        <taxon>Myxococcales</taxon>
        <taxon>Cystobacterineae</taxon>
        <taxon>Myxococcaceae</taxon>
        <taxon>Corallococcus</taxon>
    </lineage>
</organism>
<dbReference type="Pfam" id="PF00378">
    <property type="entry name" value="ECH_1"/>
    <property type="match status" value="1"/>
</dbReference>
<evidence type="ECO:0000313" key="5">
    <source>
        <dbReference type="Proteomes" id="UP000288758"/>
    </source>
</evidence>
<dbReference type="PANTHER" id="PTHR48075">
    <property type="entry name" value="3-HYDROXYACYL-COA DEHYDROGENASE FAMILY PROTEIN"/>
    <property type="match status" value="1"/>
</dbReference>
<dbReference type="BioCyc" id="MetaCyc:MONOMER-124388"/>
<reference evidence="3" key="1">
    <citation type="journal article" date="2010" name="ChemBioChem">
        <title>Biosynthesis of the myxobacterial antibiotic corallopyronin A.</title>
        <authorList>
            <person name="Erol O."/>
            <person name="Schaberle T.F."/>
            <person name="Schmitz A."/>
            <person name="Rachid S."/>
            <person name="Gurgui C."/>
            <person name="El Omari M."/>
            <person name="Lohr F."/>
            <person name="Kehraus S."/>
            <person name="Piel J."/>
            <person name="Muller R."/>
            <person name="Konig G.M."/>
        </authorList>
    </citation>
    <scope>NUCLEOTIDE SEQUENCE</scope>
    <source>
        <strain evidence="3">B035</strain>
    </source>
</reference>
<dbReference type="Pfam" id="PF02737">
    <property type="entry name" value="3HCDH_N"/>
    <property type="match status" value="1"/>
</dbReference>